<feature type="compositionally biased region" description="Low complexity" evidence="1">
    <location>
        <begin position="39"/>
        <end position="54"/>
    </location>
</feature>
<evidence type="ECO:0000256" key="1">
    <source>
        <dbReference type="SAM" id="MobiDB-lite"/>
    </source>
</evidence>
<dbReference type="Proteomes" id="UP001595772">
    <property type="component" value="Unassembled WGS sequence"/>
</dbReference>
<dbReference type="EMBL" id="JBHSAO010000011">
    <property type="protein sequence ID" value="MFC4024923.1"/>
    <property type="molecule type" value="Genomic_DNA"/>
</dbReference>
<name>A0ABV8GZA0_9BACI</name>
<evidence type="ECO:0000313" key="3">
    <source>
        <dbReference type="Proteomes" id="UP001595772"/>
    </source>
</evidence>
<keyword evidence="2" id="KW-0946">Virion</keyword>
<evidence type="ECO:0000313" key="2">
    <source>
        <dbReference type="EMBL" id="MFC4024923.1"/>
    </source>
</evidence>
<gene>
    <name evidence="2" type="primary">gerQ</name>
    <name evidence="2" type="ORF">ACFOUV_14100</name>
</gene>
<reference evidence="3" key="1">
    <citation type="journal article" date="2019" name="Int. J. Syst. Evol. Microbiol.">
        <title>The Global Catalogue of Microorganisms (GCM) 10K type strain sequencing project: providing services to taxonomists for standard genome sequencing and annotation.</title>
        <authorList>
            <consortium name="The Broad Institute Genomics Platform"/>
            <consortium name="The Broad Institute Genome Sequencing Center for Infectious Disease"/>
            <person name="Wu L."/>
            <person name="Ma J."/>
        </authorList>
    </citation>
    <scope>NUCLEOTIDE SEQUENCE [LARGE SCALE GENOMIC DNA]</scope>
    <source>
        <strain evidence="3">IBRC-M 10703</strain>
    </source>
</reference>
<organism evidence="2 3">
    <name type="scientific">Oceanobacillus longus</name>
    <dbReference type="NCBI Taxonomy" id="930120"/>
    <lineage>
        <taxon>Bacteria</taxon>
        <taxon>Bacillati</taxon>
        <taxon>Bacillota</taxon>
        <taxon>Bacilli</taxon>
        <taxon>Bacillales</taxon>
        <taxon>Bacillaceae</taxon>
        <taxon>Oceanobacillus</taxon>
    </lineage>
</organism>
<feature type="region of interest" description="Disordered" evidence="1">
    <location>
        <begin position="1"/>
        <end position="59"/>
    </location>
</feature>
<keyword evidence="2" id="KW-0167">Capsid protein</keyword>
<accession>A0ABV8GZA0</accession>
<sequence length="154" mass="18112">MSENQGNIHPQYQQPSQGGPYYYYPSVSPAHYPMYNTRQFPQPQQQQQQTQQQPPEIPGMLPLQQSYIENILRLNRGKLATFYLTFENNTQWNAKTFTGIIEAAGRDHIILSEPDTGRRVLLLMIYLDYVIFNEEIEYDYPYGQQQQMADFPPR</sequence>
<dbReference type="Pfam" id="PF09671">
    <property type="entry name" value="Spore_GerQ"/>
    <property type="match status" value="1"/>
</dbReference>
<protein>
    <submittedName>
        <fullName evidence="2">Spore coat protein GerQ</fullName>
    </submittedName>
</protein>
<comment type="caution">
    <text evidence="2">The sequence shown here is derived from an EMBL/GenBank/DDBJ whole genome shotgun (WGS) entry which is preliminary data.</text>
</comment>
<dbReference type="NCBIfam" id="TIGR02728">
    <property type="entry name" value="spore_gerQ"/>
    <property type="match status" value="1"/>
</dbReference>
<feature type="compositionally biased region" description="Low complexity" evidence="1">
    <location>
        <begin position="10"/>
        <end position="26"/>
    </location>
</feature>
<proteinExistence type="predicted"/>
<keyword evidence="3" id="KW-1185">Reference proteome</keyword>
<dbReference type="InterPro" id="IPR014099">
    <property type="entry name" value="Spore_coat_GerQ"/>
</dbReference>
<dbReference type="PIRSF" id="PIRSF038931">
    <property type="entry name" value="GerQ"/>
    <property type="match status" value="1"/>
</dbReference>
<dbReference type="RefSeq" id="WP_379497424.1">
    <property type="nucleotide sequence ID" value="NZ_JBHSAO010000011.1"/>
</dbReference>